<dbReference type="InterPro" id="IPR001611">
    <property type="entry name" value="Leu-rich_rpt"/>
</dbReference>
<dbReference type="InterPro" id="IPR046956">
    <property type="entry name" value="RLP23-like"/>
</dbReference>
<dbReference type="FunFam" id="3.80.10.10:FF:000415">
    <property type="entry name" value="Inactive LRR receptor-like serine/threonine-protein kinase BIR2"/>
    <property type="match status" value="1"/>
</dbReference>
<dbReference type="SUPFAM" id="SSF52058">
    <property type="entry name" value="L domain-like"/>
    <property type="match status" value="1"/>
</dbReference>
<dbReference type="Pfam" id="PF08263">
    <property type="entry name" value="LRRNT_2"/>
    <property type="match status" value="1"/>
</dbReference>
<evidence type="ECO:0000259" key="9">
    <source>
        <dbReference type="Pfam" id="PF08263"/>
    </source>
</evidence>
<evidence type="ECO:0000256" key="3">
    <source>
        <dbReference type="ARBA" id="ARBA00022692"/>
    </source>
</evidence>
<evidence type="ECO:0000256" key="2">
    <source>
        <dbReference type="ARBA" id="ARBA00022614"/>
    </source>
</evidence>
<dbReference type="GO" id="GO:0016020">
    <property type="term" value="C:membrane"/>
    <property type="evidence" value="ECO:0007669"/>
    <property type="project" value="UniProtKB-SubCell"/>
</dbReference>
<keyword evidence="11" id="KW-1185">Reference proteome</keyword>
<dbReference type="Pfam" id="PF00560">
    <property type="entry name" value="LRR_1"/>
    <property type="match status" value="3"/>
</dbReference>
<evidence type="ECO:0000313" key="11">
    <source>
        <dbReference type="Proteomes" id="UP001202328"/>
    </source>
</evidence>
<evidence type="ECO:0000313" key="10">
    <source>
        <dbReference type="EMBL" id="KAI3912219.1"/>
    </source>
</evidence>
<keyword evidence="2" id="KW-0433">Leucine-rich repeat</keyword>
<dbReference type="InterPro" id="IPR032675">
    <property type="entry name" value="LRR_dom_sf"/>
</dbReference>
<dbReference type="AlphaFoldDB" id="A0AAD4SNM6"/>
<dbReference type="Gene3D" id="3.80.10.10">
    <property type="entry name" value="Ribonuclease Inhibitor"/>
    <property type="match status" value="1"/>
</dbReference>
<keyword evidence="3" id="KW-0812">Transmembrane</keyword>
<evidence type="ECO:0000256" key="7">
    <source>
        <dbReference type="ARBA" id="ARBA00023136"/>
    </source>
</evidence>
<comment type="subcellular location">
    <subcellularLocation>
        <location evidence="1">Membrane</location>
        <topology evidence="1">Single-pass type I membrane protein</topology>
    </subcellularLocation>
</comment>
<dbReference type="EMBL" id="JAJJMB010009816">
    <property type="protein sequence ID" value="KAI3912219.1"/>
    <property type="molecule type" value="Genomic_DNA"/>
</dbReference>
<dbReference type="PANTHER" id="PTHR48063:SF93">
    <property type="entry name" value="LEUCINE-RICH REPEAT-CONTAINING N-TERMINAL PLANT-TYPE DOMAIN-CONTAINING PROTEIN"/>
    <property type="match status" value="1"/>
</dbReference>
<comment type="caution">
    <text evidence="10">The sequence shown here is derived from an EMBL/GenBank/DDBJ whole genome shotgun (WGS) entry which is preliminary data.</text>
</comment>
<evidence type="ECO:0000256" key="1">
    <source>
        <dbReference type="ARBA" id="ARBA00004479"/>
    </source>
</evidence>
<dbReference type="InterPro" id="IPR013210">
    <property type="entry name" value="LRR_N_plant-typ"/>
</dbReference>
<keyword evidence="7" id="KW-0472">Membrane</keyword>
<proteinExistence type="predicted"/>
<name>A0AAD4SNM6_9MAGN</name>
<keyword evidence="4" id="KW-0732">Signal</keyword>
<dbReference type="Proteomes" id="UP001202328">
    <property type="component" value="Unassembled WGS sequence"/>
</dbReference>
<accession>A0AAD4SNM6</accession>
<evidence type="ECO:0000256" key="5">
    <source>
        <dbReference type="ARBA" id="ARBA00022737"/>
    </source>
</evidence>
<keyword evidence="6" id="KW-1133">Transmembrane helix</keyword>
<keyword evidence="5" id="KW-0677">Repeat</keyword>
<organism evidence="10 11">
    <name type="scientific">Papaver atlanticum</name>
    <dbReference type="NCBI Taxonomy" id="357466"/>
    <lineage>
        <taxon>Eukaryota</taxon>
        <taxon>Viridiplantae</taxon>
        <taxon>Streptophyta</taxon>
        <taxon>Embryophyta</taxon>
        <taxon>Tracheophyta</taxon>
        <taxon>Spermatophyta</taxon>
        <taxon>Magnoliopsida</taxon>
        <taxon>Ranunculales</taxon>
        <taxon>Papaveraceae</taxon>
        <taxon>Papaveroideae</taxon>
        <taxon>Papaver</taxon>
    </lineage>
</organism>
<dbReference type="PANTHER" id="PTHR48063">
    <property type="entry name" value="LRR RECEPTOR-LIKE KINASE"/>
    <property type="match status" value="1"/>
</dbReference>
<evidence type="ECO:0000256" key="8">
    <source>
        <dbReference type="ARBA" id="ARBA00023180"/>
    </source>
</evidence>
<reference evidence="10" key="1">
    <citation type="submission" date="2022-04" db="EMBL/GenBank/DDBJ databases">
        <title>A functionally conserved STORR gene fusion in Papaver species that diverged 16.8 million years ago.</title>
        <authorList>
            <person name="Catania T."/>
        </authorList>
    </citation>
    <scope>NUCLEOTIDE SEQUENCE</scope>
    <source>
        <strain evidence="10">S-188037</strain>
    </source>
</reference>
<evidence type="ECO:0000256" key="4">
    <source>
        <dbReference type="ARBA" id="ARBA00022729"/>
    </source>
</evidence>
<protein>
    <recommendedName>
        <fullName evidence="9">Leucine-rich repeat-containing N-terminal plant-type domain-containing protein</fullName>
    </recommendedName>
</protein>
<dbReference type="PRINTS" id="PR00019">
    <property type="entry name" value="LEURICHRPT"/>
</dbReference>
<sequence>MVSNVVVAVKDDIRCLKGVKASFKDPQGTLDSWVFNTSSLEGYVCVFSGVECWNTRENRVYGLQLPSSKLSGQVPNSLQYCGSLQILDLSGNNISGTIPSQICTWLPYLVNLDLSGNQLSGSIPAELVECKYLNRLILSNNRLSGQIPSQFSSLVRLRDFAVADNHFSGQIPSFMSNFSAAGFEGNDGLCGKPLAACGYGL</sequence>
<gene>
    <name evidence="10" type="ORF">MKW98_012030</name>
</gene>
<feature type="domain" description="Leucine-rich repeat-containing N-terminal plant-type" evidence="9">
    <location>
        <begin position="10"/>
        <end position="53"/>
    </location>
</feature>
<evidence type="ECO:0000256" key="6">
    <source>
        <dbReference type="ARBA" id="ARBA00022989"/>
    </source>
</evidence>
<keyword evidence="8" id="KW-0325">Glycoprotein</keyword>